<dbReference type="OrthoDB" id="9811798at2"/>
<dbReference type="Gene3D" id="1.20.5.2700">
    <property type="match status" value="1"/>
</dbReference>
<feature type="transmembrane region" description="Helical" evidence="8">
    <location>
        <begin position="309"/>
        <end position="327"/>
    </location>
</feature>
<dbReference type="GO" id="GO:0016020">
    <property type="term" value="C:membrane"/>
    <property type="evidence" value="ECO:0007669"/>
    <property type="project" value="UniProtKB-SubCell"/>
</dbReference>
<evidence type="ECO:0000256" key="1">
    <source>
        <dbReference type="ARBA" id="ARBA00004127"/>
    </source>
</evidence>
<feature type="transmembrane region" description="Helical" evidence="8">
    <location>
        <begin position="116"/>
        <end position="133"/>
    </location>
</feature>
<evidence type="ECO:0000256" key="8">
    <source>
        <dbReference type="SAM" id="Phobius"/>
    </source>
</evidence>
<evidence type="ECO:0000256" key="2">
    <source>
        <dbReference type="ARBA" id="ARBA00022692"/>
    </source>
</evidence>
<feature type="transmembrane region" description="Helical" evidence="8">
    <location>
        <begin position="419"/>
        <end position="439"/>
    </location>
</feature>
<feature type="transmembrane region" description="Helical" evidence="8">
    <location>
        <begin position="30"/>
        <end position="50"/>
    </location>
</feature>
<evidence type="ECO:0000259" key="9">
    <source>
        <dbReference type="Pfam" id="PF00361"/>
    </source>
</evidence>
<dbReference type="PANTHER" id="PTHR42829">
    <property type="entry name" value="NADH-UBIQUINONE OXIDOREDUCTASE CHAIN 5"/>
    <property type="match status" value="1"/>
</dbReference>
<dbReference type="GO" id="GO:0042773">
    <property type="term" value="P:ATP synthesis coupled electron transport"/>
    <property type="evidence" value="ECO:0007669"/>
    <property type="project" value="InterPro"/>
</dbReference>
<dbReference type="InterPro" id="IPR001516">
    <property type="entry name" value="Proton_antipo_N"/>
</dbReference>
<comment type="subcellular location">
    <subcellularLocation>
        <location evidence="1">Endomembrane system</location>
        <topology evidence="1">Multi-pass membrane protein</topology>
    </subcellularLocation>
    <subcellularLocation>
        <location evidence="7">Membrane</location>
        <topology evidence="7">Multi-pass membrane protein</topology>
    </subcellularLocation>
</comment>
<dbReference type="NCBIfam" id="TIGR01974">
    <property type="entry name" value="NDH_I_L"/>
    <property type="match status" value="1"/>
</dbReference>
<keyword evidence="3 8" id="KW-1133">Transmembrane helix</keyword>
<gene>
    <name evidence="11" type="primary">nuoL</name>
    <name evidence="11" type="ORF">ERCICURV3402_067</name>
</gene>
<evidence type="ECO:0000313" key="12">
    <source>
        <dbReference type="Proteomes" id="UP000294441"/>
    </source>
</evidence>
<keyword evidence="11" id="KW-0560">Oxidoreductase</keyword>
<feature type="transmembrane region" description="Helical" evidence="8">
    <location>
        <begin position="216"/>
        <end position="237"/>
    </location>
</feature>
<organism evidence="11 12">
    <name type="scientific">Candidatus Erwinia haradaeae</name>
    <dbReference type="NCBI Taxonomy" id="1922217"/>
    <lineage>
        <taxon>Bacteria</taxon>
        <taxon>Pseudomonadati</taxon>
        <taxon>Pseudomonadota</taxon>
        <taxon>Gammaproteobacteria</taxon>
        <taxon>Enterobacterales</taxon>
        <taxon>Erwiniaceae</taxon>
        <taxon>Erwinia</taxon>
    </lineage>
</organism>
<feature type="transmembrane region" description="Helical" evidence="8">
    <location>
        <begin position="281"/>
        <end position="302"/>
    </location>
</feature>
<dbReference type="Pfam" id="PF00361">
    <property type="entry name" value="Proton_antipo_M"/>
    <property type="match status" value="1"/>
</dbReference>
<feature type="transmembrane region" description="Helical" evidence="8">
    <location>
        <begin position="333"/>
        <end position="356"/>
    </location>
</feature>
<feature type="transmembrane region" description="Helical" evidence="8">
    <location>
        <begin position="6"/>
        <end position="23"/>
    </location>
</feature>
<feature type="transmembrane region" description="Helical" evidence="8">
    <location>
        <begin position="376"/>
        <end position="399"/>
    </location>
</feature>
<feature type="transmembrane region" description="Helical" evidence="8">
    <location>
        <begin position="460"/>
        <end position="478"/>
    </location>
</feature>
<evidence type="ECO:0000256" key="6">
    <source>
        <dbReference type="ARBA" id="ARBA00025811"/>
    </source>
</evidence>
<dbReference type="GO" id="GO:0008137">
    <property type="term" value="F:NADH dehydrogenase (ubiquinone) activity"/>
    <property type="evidence" value="ECO:0007669"/>
    <property type="project" value="InterPro"/>
</dbReference>
<feature type="transmembrane region" description="Helical" evidence="8">
    <location>
        <begin position="498"/>
        <end position="518"/>
    </location>
</feature>
<evidence type="ECO:0000256" key="4">
    <source>
        <dbReference type="ARBA" id="ARBA00023136"/>
    </source>
</evidence>
<dbReference type="InterPro" id="IPR003945">
    <property type="entry name" value="NU5C-like"/>
</dbReference>
<accession>A0A451D7A9</accession>
<comment type="function">
    <text evidence="5">NDH-1 shuttles electrons from NADH, via FMN and iron-sulfur (Fe-S) centers, to quinones in the respiratory chain. Couples the redox reaction to proton translocation (for every two electrons transferred, four hydrogen ions are translocated across the cytoplasmic membrane), and thus conserves the redox energy in a proton gradient.</text>
</comment>
<feature type="transmembrane region" description="Helical" evidence="8">
    <location>
        <begin position="83"/>
        <end position="104"/>
    </location>
</feature>
<dbReference type="GeneID" id="66304346"/>
<comment type="subunit">
    <text evidence="6">Composed of 13 different subunits. Subunits NuoA, H, J, K, L, M, N constitute the membrane sector of the complex.</text>
</comment>
<reference evidence="11 12" key="1">
    <citation type="submission" date="2019-02" db="EMBL/GenBank/DDBJ databases">
        <authorList>
            <person name="Manzano-Marin A."/>
            <person name="Manzano-Marin A."/>
        </authorList>
    </citation>
    <scope>NUCLEOTIDE SEQUENCE [LARGE SCALE GENOMIC DNA]</scope>
    <source>
        <strain evidence="11 12">ErCicurvipes</strain>
    </source>
</reference>
<dbReference type="EMBL" id="LR217713">
    <property type="protein sequence ID" value="VFP81741.1"/>
    <property type="molecule type" value="Genomic_DNA"/>
</dbReference>
<feature type="domain" description="NADH:quinone oxidoreductase/Mrp antiporter transmembrane" evidence="9">
    <location>
        <begin position="133"/>
        <end position="427"/>
    </location>
</feature>
<evidence type="ECO:0000313" key="11">
    <source>
        <dbReference type="EMBL" id="VFP81741.1"/>
    </source>
</evidence>
<feature type="transmembrane region" description="Helical" evidence="8">
    <location>
        <begin position="139"/>
        <end position="158"/>
    </location>
</feature>
<dbReference type="Pfam" id="PF00662">
    <property type="entry name" value="Proton_antipo_N"/>
    <property type="match status" value="1"/>
</dbReference>
<dbReference type="InterPro" id="IPR018393">
    <property type="entry name" value="NADHpl_OxRdtase_5_subgr"/>
</dbReference>
<feature type="domain" description="NADH-Ubiquinone oxidoreductase (complex I) chain 5 N-terminal" evidence="10">
    <location>
        <begin position="67"/>
        <end position="117"/>
    </location>
</feature>
<dbReference type="RefSeq" id="WP_157992396.1">
    <property type="nucleotide sequence ID" value="NZ_LR217713.1"/>
</dbReference>
<dbReference type="NCBIfam" id="NF005141">
    <property type="entry name" value="PRK06590.1"/>
    <property type="match status" value="1"/>
</dbReference>
<feature type="transmembrane region" description="Helical" evidence="8">
    <location>
        <begin position="594"/>
        <end position="613"/>
    </location>
</feature>
<keyword evidence="2 7" id="KW-0812">Transmembrane</keyword>
<dbReference type="InterPro" id="IPR001750">
    <property type="entry name" value="ND/Mrp_TM"/>
</dbReference>
<dbReference type="GO" id="GO:0015990">
    <property type="term" value="P:electron transport coupled proton transport"/>
    <property type="evidence" value="ECO:0007669"/>
    <property type="project" value="TreeGrafter"/>
</dbReference>
<protein>
    <submittedName>
        <fullName evidence="11">NADH-quinone oxidoreductase subunit L</fullName>
        <ecNumber evidence="11">1.6.5.11</ecNumber>
    </submittedName>
</protein>
<feature type="transmembrane region" description="Helical" evidence="8">
    <location>
        <begin position="249"/>
        <end position="269"/>
    </location>
</feature>
<dbReference type="EC" id="1.6.5.11" evidence="11"/>
<dbReference type="Proteomes" id="UP000294441">
    <property type="component" value="Chromosome 1"/>
</dbReference>
<dbReference type="PRINTS" id="PR01434">
    <property type="entry name" value="NADHDHGNASE5"/>
</dbReference>
<name>A0A451D7A9_9GAMM</name>
<feature type="transmembrane region" description="Helical" evidence="8">
    <location>
        <begin position="568"/>
        <end position="587"/>
    </location>
</feature>
<keyword evidence="4 8" id="KW-0472">Membrane</keyword>
<dbReference type="GO" id="GO:0003954">
    <property type="term" value="F:NADH dehydrogenase activity"/>
    <property type="evidence" value="ECO:0007669"/>
    <property type="project" value="TreeGrafter"/>
</dbReference>
<evidence type="ECO:0000256" key="5">
    <source>
        <dbReference type="ARBA" id="ARBA00025189"/>
    </source>
</evidence>
<dbReference type="PANTHER" id="PTHR42829:SF2">
    <property type="entry name" value="NADH-UBIQUINONE OXIDOREDUCTASE CHAIN 5"/>
    <property type="match status" value="1"/>
</dbReference>
<dbReference type="PRINTS" id="PR01435">
    <property type="entry name" value="NPOXDRDTASE5"/>
</dbReference>
<feature type="transmembrane region" description="Helical" evidence="8">
    <location>
        <begin position="170"/>
        <end position="190"/>
    </location>
</feature>
<dbReference type="GO" id="GO:0012505">
    <property type="term" value="C:endomembrane system"/>
    <property type="evidence" value="ECO:0007669"/>
    <property type="project" value="UniProtKB-SubCell"/>
</dbReference>
<dbReference type="AlphaFoldDB" id="A0A451D7A9"/>
<evidence type="ECO:0000259" key="10">
    <source>
        <dbReference type="Pfam" id="PF00662"/>
    </source>
</evidence>
<evidence type="ECO:0000256" key="7">
    <source>
        <dbReference type="RuleBase" id="RU000320"/>
    </source>
</evidence>
<evidence type="ECO:0000256" key="3">
    <source>
        <dbReference type="ARBA" id="ARBA00022989"/>
    </source>
</evidence>
<proteinExistence type="predicted"/>
<sequence length="614" mass="68610">MNVLYLTILFPLVGFLLLAFTGNRFTENSIAITGLSCVGLSAITTLYIGFDCFQHSYPIFHQVLWTWMQVKKFKIDIQLTLDGLSLTLLLVVTCIGFLIHLFASWYMRRVEGYSRFFAYTNLFMASMILLILADNLLLMYLGWECVGLCSYLLIGFYYSNSSYGLAAIKAFIMTRIGDVFFIIALCILYYEFHTLSLHEIVSLFSSRYWSLDQHNMLSWAAIMLVGAAIGKSAQLPLQTWLSDAMVGPTPVSALIHSATMVTAGVYLIARTHSFFLITPGILHFIGGVGAITLLLAGLSALVQNNIKRILAYSTMSQIGYMFLSLGVQAWEAAIFHLMTHAFFKALLFLATGSLIISCKHEQNIFKMGGLRHRMPLVYVCFLVGGSALSAIPILTSGFFSKEEILAGALAHGDFKLMTIGLIGAFITSLYTFRMIFIVFHGKEKIIYTEKGRGIAHDLPLIILALLSTFIGSWLVPPLEGIFPETSILSSSDKFNLEIASGLVVMSGVFISSFLWLGQPNLLNTIAYSKFGRLISIWWFSSWGFDWLYRQVFVKSYFWFSRLLSGDPLNTLISMPIFLLNSGQRVLMLSASGSLSWYLMSIIMGAVFFIIVLIL</sequence>